<dbReference type="STRING" id="1805146.AUJ27_02070"/>
<evidence type="ECO:0008006" key="4">
    <source>
        <dbReference type="Google" id="ProtNLM"/>
    </source>
</evidence>
<feature type="transmembrane region" description="Helical" evidence="1">
    <location>
        <begin position="121"/>
        <end position="141"/>
    </location>
</feature>
<gene>
    <name evidence="2" type="ORF">AUJ27_02070</name>
</gene>
<sequence length="159" mass="17445">MKKSSTIFLQVAIVLIGMVALAAMIRFPLTEGRAVNLDLLSIYSDPFIVYGYLASIPFFVALYQAFKLLEYIGQNKVFSLNSVKALRTIKYCAIILSTLIVMAILYIRIFHSKDDDPAGAIAMGILTIFTSIVIAAAAAVFEKLLQTAVDIKSENDLTV</sequence>
<proteinExistence type="predicted"/>
<reference evidence="2 3" key="1">
    <citation type="journal article" date="2016" name="Environ. Microbiol.">
        <title>Genomic resolution of a cold subsurface aquifer community provides metabolic insights for novel microbes adapted to high CO concentrations.</title>
        <authorList>
            <person name="Probst A.J."/>
            <person name="Castelle C.J."/>
            <person name="Singh A."/>
            <person name="Brown C.T."/>
            <person name="Anantharaman K."/>
            <person name="Sharon I."/>
            <person name="Hug L.A."/>
            <person name="Burstein D."/>
            <person name="Emerson J.B."/>
            <person name="Thomas B.C."/>
            <person name="Banfield J.F."/>
        </authorList>
    </citation>
    <scope>NUCLEOTIDE SEQUENCE [LARGE SCALE GENOMIC DNA]</scope>
    <source>
        <strain evidence="2">CG1_02_37_44</strain>
    </source>
</reference>
<protein>
    <recommendedName>
        <fullName evidence="4">DUF2975 domain-containing protein</fullName>
    </recommendedName>
</protein>
<accession>A0A1J4T9V9</accession>
<comment type="caution">
    <text evidence="2">The sequence shown here is derived from an EMBL/GenBank/DDBJ whole genome shotgun (WGS) entry which is preliminary data.</text>
</comment>
<evidence type="ECO:0000313" key="2">
    <source>
        <dbReference type="EMBL" id="OIO07675.1"/>
    </source>
</evidence>
<dbReference type="Proteomes" id="UP000183192">
    <property type="component" value="Unassembled WGS sequence"/>
</dbReference>
<feature type="transmembrane region" description="Helical" evidence="1">
    <location>
        <begin position="89"/>
        <end position="109"/>
    </location>
</feature>
<evidence type="ECO:0000256" key="1">
    <source>
        <dbReference type="SAM" id="Phobius"/>
    </source>
</evidence>
<name>A0A1J4T9V9_9BACT</name>
<keyword evidence="1" id="KW-0812">Transmembrane</keyword>
<dbReference type="InterPro" id="IPR021354">
    <property type="entry name" value="DUF2975"/>
</dbReference>
<feature type="transmembrane region" description="Helical" evidence="1">
    <location>
        <begin position="47"/>
        <end position="69"/>
    </location>
</feature>
<keyword evidence="1" id="KW-1133">Transmembrane helix</keyword>
<dbReference type="AlphaFoldDB" id="A0A1J4T9V9"/>
<dbReference type="EMBL" id="MNUU01000038">
    <property type="protein sequence ID" value="OIO07675.1"/>
    <property type="molecule type" value="Genomic_DNA"/>
</dbReference>
<evidence type="ECO:0000313" key="3">
    <source>
        <dbReference type="Proteomes" id="UP000183192"/>
    </source>
</evidence>
<organism evidence="2 3">
    <name type="scientific">Candidatus Falkowbacteria bacterium CG1_02_37_44</name>
    <dbReference type="NCBI Taxonomy" id="1805146"/>
    <lineage>
        <taxon>Bacteria</taxon>
        <taxon>Candidatus Falkowiibacteriota</taxon>
    </lineage>
</organism>
<keyword evidence="1" id="KW-0472">Membrane</keyword>
<feature type="transmembrane region" description="Helical" evidence="1">
    <location>
        <begin position="7"/>
        <end position="27"/>
    </location>
</feature>
<dbReference type="Pfam" id="PF11188">
    <property type="entry name" value="DUF2975"/>
    <property type="match status" value="1"/>
</dbReference>